<dbReference type="Pfam" id="PF13432">
    <property type="entry name" value="TPR_16"/>
    <property type="match status" value="2"/>
</dbReference>
<dbReference type="Gene3D" id="1.25.40.10">
    <property type="entry name" value="Tetratricopeptide repeat domain"/>
    <property type="match status" value="2"/>
</dbReference>
<dbReference type="InterPro" id="IPR019734">
    <property type="entry name" value="TPR_rpt"/>
</dbReference>
<dbReference type="SUPFAM" id="SSF48452">
    <property type="entry name" value="TPR-like"/>
    <property type="match status" value="1"/>
</dbReference>
<dbReference type="PANTHER" id="PTHR12558">
    <property type="entry name" value="CELL DIVISION CYCLE 16,23,27"/>
    <property type="match status" value="1"/>
</dbReference>
<reference evidence="3 4" key="1">
    <citation type="submission" date="2013-12" db="EMBL/GenBank/DDBJ databases">
        <authorList>
            <person name="Stott M."/>
        </authorList>
    </citation>
    <scope>NUCLEOTIDE SEQUENCE [LARGE SCALE GENOMIC DNA]</scope>
    <source>
        <strain evidence="3 4">K22</strain>
    </source>
</reference>
<protein>
    <submittedName>
        <fullName evidence="3">Tetratricopeptide repeat</fullName>
    </submittedName>
</protein>
<evidence type="ECO:0000256" key="2">
    <source>
        <dbReference type="SAM" id="SignalP"/>
    </source>
</evidence>
<organism evidence="3 4">
    <name type="scientific">Pyrinomonas methylaliphatogenes</name>
    <dbReference type="NCBI Taxonomy" id="454194"/>
    <lineage>
        <taxon>Bacteria</taxon>
        <taxon>Pseudomonadati</taxon>
        <taxon>Acidobacteriota</taxon>
        <taxon>Blastocatellia</taxon>
        <taxon>Blastocatellales</taxon>
        <taxon>Pyrinomonadaceae</taxon>
        <taxon>Pyrinomonas</taxon>
    </lineage>
</organism>
<gene>
    <name evidence="3" type="ORF">PYK22_00885</name>
</gene>
<dbReference type="EMBL" id="CBXV010000003">
    <property type="protein sequence ID" value="CDM64890.1"/>
    <property type="molecule type" value="Genomic_DNA"/>
</dbReference>
<keyword evidence="2" id="KW-0732">Signal</keyword>
<evidence type="ECO:0000313" key="4">
    <source>
        <dbReference type="Proteomes" id="UP000031518"/>
    </source>
</evidence>
<evidence type="ECO:0000256" key="1">
    <source>
        <dbReference type="PROSITE-ProRule" id="PRU00339"/>
    </source>
</evidence>
<dbReference type="Proteomes" id="UP000031518">
    <property type="component" value="Unassembled WGS sequence"/>
</dbReference>
<feature type="repeat" description="TPR" evidence="1">
    <location>
        <begin position="299"/>
        <end position="332"/>
    </location>
</feature>
<dbReference type="AlphaFoldDB" id="A0A0B6WXI6"/>
<evidence type="ECO:0000313" key="3">
    <source>
        <dbReference type="EMBL" id="CDM64890.1"/>
    </source>
</evidence>
<sequence precursor="true">MSSVINVARHLALCVAVAILLGGLDGQAQSSFGGVDPDPSDPGTGGRNMINGHIYLPNGQLLNRKAKVQLTSLRSGTLFTVSDDNGAFTFRRLSGGSYQLTIDAGKDYEIATETVDIIESGTRRRESTGQTISVQIYLRPRSVSTEKLGTVDATLVGIPQSAAELYKQALNLSHDGKNKEAIEKLKEALTVYPKFVSAYNELGVQYMRLGQLAEAAEALRAALRLSPYAFTPRLNYGIVLVKQKEFAAAEVELRRALERDDRSVPARLYLGRALIGLGKYADAEALLRQTLALGGPEANLAHRYLGALYIERGDKAQAIDELETYLRLEPKDKDANQIREIIRNLKAKN</sequence>
<name>A0A0B6WXI6_9BACT</name>
<dbReference type="SUPFAM" id="SSF49478">
    <property type="entry name" value="Cna protein B-type domain"/>
    <property type="match status" value="1"/>
</dbReference>
<dbReference type="PROSITE" id="PS50293">
    <property type="entry name" value="TPR_REGION"/>
    <property type="match status" value="1"/>
</dbReference>
<dbReference type="InterPro" id="IPR011990">
    <property type="entry name" value="TPR-like_helical_dom_sf"/>
</dbReference>
<dbReference type="RefSeq" id="WP_041974825.1">
    <property type="nucleotide sequence ID" value="NZ_CBXV010000003.1"/>
</dbReference>
<dbReference type="PROSITE" id="PS50005">
    <property type="entry name" value="TPR"/>
    <property type="match status" value="2"/>
</dbReference>
<feature type="repeat" description="TPR" evidence="1">
    <location>
        <begin position="196"/>
        <end position="229"/>
    </location>
</feature>
<keyword evidence="1" id="KW-0802">TPR repeat</keyword>
<dbReference type="OrthoDB" id="123407at2"/>
<dbReference type="SMART" id="SM00028">
    <property type="entry name" value="TPR"/>
    <property type="match status" value="5"/>
</dbReference>
<keyword evidence="4" id="KW-1185">Reference proteome</keyword>
<accession>A0A0B6WXI6</accession>
<dbReference type="STRING" id="454194.PYK22_00885"/>
<proteinExistence type="predicted"/>
<feature type="signal peptide" evidence="2">
    <location>
        <begin position="1"/>
        <end position="28"/>
    </location>
</feature>
<feature type="chain" id="PRO_5002123043" evidence="2">
    <location>
        <begin position="29"/>
        <end position="349"/>
    </location>
</feature>
<dbReference type="Gene3D" id="2.60.40.1120">
    <property type="entry name" value="Carboxypeptidase-like, regulatory domain"/>
    <property type="match status" value="1"/>
</dbReference>
<reference evidence="3 4" key="2">
    <citation type="submission" date="2015-01" db="EMBL/GenBank/DDBJ databases">
        <title>Complete genome sequence of Pyrinomonas methylaliphatogenes type strain K22T.</title>
        <authorList>
            <person name="Lee K.C.Y."/>
            <person name="Power J.F."/>
            <person name="Dunfield P.F."/>
            <person name="Morgan X.C."/>
            <person name="Huttenhower C."/>
            <person name="Stott M.B."/>
        </authorList>
    </citation>
    <scope>NUCLEOTIDE SEQUENCE [LARGE SCALE GENOMIC DNA]</scope>
    <source>
        <strain evidence="3 4">K22</strain>
    </source>
</reference>
<dbReference type="PANTHER" id="PTHR12558:SF13">
    <property type="entry name" value="CELL DIVISION CYCLE PROTEIN 27 HOMOLOG"/>
    <property type="match status" value="1"/>
</dbReference>